<dbReference type="Proteomes" id="UP001226091">
    <property type="component" value="Chromosome"/>
</dbReference>
<keyword evidence="2" id="KW-1185">Reference proteome</keyword>
<dbReference type="EMBL" id="CP126116">
    <property type="protein sequence ID" value="WHZ55728.1"/>
    <property type="molecule type" value="Genomic_DNA"/>
</dbReference>
<evidence type="ECO:0000313" key="1">
    <source>
        <dbReference type="EMBL" id="WHZ55728.1"/>
    </source>
</evidence>
<gene>
    <name evidence="1" type="primary">galE</name>
    <name evidence="1" type="ORF">QLQ22_13440</name>
</gene>
<organism evidence="1 2">
    <name type="scientific">Metabacillus hrfriensis</name>
    <dbReference type="NCBI Taxonomy" id="3048891"/>
    <lineage>
        <taxon>Bacteria</taxon>
        <taxon>Bacillati</taxon>
        <taxon>Bacillota</taxon>
        <taxon>Bacilli</taxon>
        <taxon>Bacillales</taxon>
        <taxon>Bacillaceae</taxon>
        <taxon>Metabacillus</taxon>
    </lineage>
</organism>
<sequence length="354" mass="39333">MAILVTGGAGYIGSHTCVELLTTGYEIIILDNLSNSKKASLDRIKEITGKDFKFYYLDLLDRDALQSVFIENHIEAVIHLAGLKAVGESVEMPLHYYHNNITGSVILFELMEKFGVRNLVFSSSATVYGTQEHVPLTEKLPLAATNPYGRTKLMIEEILRDIYVSNNKWSIALLRYFNPVGAHPSGQIGEDPNGIPNNLVPYITQVAIGKRKEINVFGNDYDTHDGTGIRDFIHVVDLAAGHIKALEKVMSSVGVSAYNLGTGKGYSVLEMIHAFEKVTGKNIPYKIIDRRPGDIGISYADSTKAQKELDWVAKKGIEEMCSDSWRWQLNNPNGYEVENKKQIVVLTSMPVPVK</sequence>
<dbReference type="EC" id="5.1.3.2" evidence="1"/>
<protein>
    <submittedName>
        <fullName evidence="1">UDP-glucose 4-epimerase GalE</fullName>
        <ecNumber evidence="1">5.1.3.2</ecNumber>
    </submittedName>
</protein>
<evidence type="ECO:0000313" key="2">
    <source>
        <dbReference type="Proteomes" id="UP001226091"/>
    </source>
</evidence>
<accession>A0ACD4R5K4</accession>
<keyword evidence="1" id="KW-0413">Isomerase</keyword>
<reference evidence="2" key="1">
    <citation type="journal article" date="2025" name="Aquaculture">
        <title>Assessment of the bioflocculant production and safety properties of Metabacillus hrfriensis sp. nov. based on phenotypic and whole-genome sequencing analysis.</title>
        <authorList>
            <person name="Zhang R."/>
            <person name="Zhao Z."/>
            <person name="Luo L."/>
            <person name="Wang S."/>
            <person name="Guo K."/>
            <person name="Xu W."/>
        </authorList>
    </citation>
    <scope>NUCLEOTIDE SEQUENCE [LARGE SCALE GENOMIC DNA]</scope>
    <source>
        <strain evidence="2">CT-WN-B3</strain>
    </source>
</reference>
<proteinExistence type="predicted"/>
<name>A0ACD4R5K4_9BACI</name>